<evidence type="ECO:0000313" key="11">
    <source>
        <dbReference type="EMBL" id="ADR18984.1"/>
    </source>
</evidence>
<evidence type="ECO:0000256" key="4">
    <source>
        <dbReference type="ARBA" id="ARBA00022679"/>
    </source>
</evidence>
<keyword evidence="9" id="KW-0448">Lipopolysaccharide biosynthesis</keyword>
<comment type="similarity">
    <text evidence="9">Belongs to the glycosyltransferase group 1 family.</text>
</comment>
<dbReference type="Proteomes" id="UP000007039">
    <property type="component" value="Chromosome"/>
</dbReference>
<evidence type="ECO:0000313" key="12">
    <source>
        <dbReference type="Proteomes" id="UP000007039"/>
    </source>
</evidence>
<reference evidence="11 12" key="2">
    <citation type="journal article" date="2011" name="Stand. Genomic Sci.">
        <title>Complete genome sequence of Calditerrivibrio nitroreducens type strain (Yu37-1).</title>
        <authorList>
            <person name="Pitluck S."/>
            <person name="Sikorski J."/>
            <person name="Zeytun A."/>
            <person name="Lapidus A."/>
            <person name="Nolan M."/>
            <person name="Lucas S."/>
            <person name="Hammon N."/>
            <person name="Deshpande S."/>
            <person name="Cheng J.F."/>
            <person name="Tapia R."/>
            <person name="Han C."/>
            <person name="Goodwin L."/>
            <person name="Liolios K."/>
            <person name="Pagani I."/>
            <person name="Ivanova N."/>
            <person name="Mavromatis K."/>
            <person name="Pati A."/>
            <person name="Chen A."/>
            <person name="Palaniappan K."/>
            <person name="Hauser L."/>
            <person name="Chang Y.J."/>
            <person name="Jeffries C.D."/>
            <person name="Detter J.C."/>
            <person name="Brambilla E."/>
            <person name="Djao O.D."/>
            <person name="Rohde M."/>
            <person name="Spring S."/>
            <person name="Goker M."/>
            <person name="Woyke T."/>
            <person name="Bristow J."/>
            <person name="Eisen J.A."/>
            <person name="Markowitz V."/>
            <person name="Hugenholtz P."/>
            <person name="Kyrpides N.C."/>
            <person name="Klenk H.P."/>
            <person name="Land M."/>
        </authorList>
    </citation>
    <scope>NUCLEOTIDE SEQUENCE [LARGE SCALE GENOMIC DNA]</scope>
    <source>
        <strain evidence="12">DSM 19672 / NBRC 101217 / Yu37-1</strain>
    </source>
</reference>
<reference key="1">
    <citation type="submission" date="2010-11" db="EMBL/GenBank/DDBJ databases">
        <title>The complete genome of chromosome of Calditerrivibrio nitroreducens DSM 19672.</title>
        <authorList>
            <consortium name="US DOE Joint Genome Institute (JGI-PGF)"/>
            <person name="Lucas S."/>
            <person name="Copeland A."/>
            <person name="Lapidus A."/>
            <person name="Bruce D."/>
            <person name="Goodwin L."/>
            <person name="Pitluck S."/>
            <person name="Kyrpides N."/>
            <person name="Mavromatis K."/>
            <person name="Ivanova N."/>
            <person name="Mikhailova N."/>
            <person name="Zeytun A."/>
            <person name="Brettin T."/>
            <person name="Detter J.C."/>
            <person name="Tapia R."/>
            <person name="Han C."/>
            <person name="Land M."/>
            <person name="Hauser L."/>
            <person name="Markowitz V."/>
            <person name="Cheng J.-F."/>
            <person name="Hugenholtz P."/>
            <person name="Woyke T."/>
            <person name="Wu D."/>
            <person name="Spring S."/>
            <person name="Schroeder M."/>
            <person name="Brambilla E."/>
            <person name="Klenk H.-P."/>
            <person name="Eisen J.A."/>
        </authorList>
    </citation>
    <scope>NUCLEOTIDE SEQUENCE [LARGE SCALE GENOMIC DNA]</scope>
    <source>
        <strain>DSM 19672</strain>
    </source>
</reference>
<comment type="subcellular location">
    <subcellularLocation>
        <location evidence="9">Cell membrane</location>
    </subcellularLocation>
</comment>
<dbReference type="InterPro" id="IPR039901">
    <property type="entry name" value="Kdotransferase"/>
</dbReference>
<name>E4TI68_CALNY</name>
<protein>
    <recommendedName>
        <fullName evidence="3 9">3-deoxy-D-manno-octulosonic acid transferase</fullName>
        <shortName evidence="9">Kdo transferase</shortName>
        <ecNumber evidence="2 9">2.4.99.12</ecNumber>
    </recommendedName>
    <alternativeName>
        <fullName evidence="5 9">Lipid IV(A) 3-deoxy-D-manno-octulosonic acid transferase</fullName>
    </alternativeName>
</protein>
<evidence type="ECO:0000256" key="9">
    <source>
        <dbReference type="RuleBase" id="RU365103"/>
    </source>
</evidence>
<dbReference type="KEGG" id="cni:Calni_1073"/>
<dbReference type="PANTHER" id="PTHR42755:SF1">
    <property type="entry name" value="3-DEOXY-D-MANNO-OCTULOSONIC ACID TRANSFERASE, MITOCHONDRIAL-RELATED"/>
    <property type="match status" value="1"/>
</dbReference>
<organism evidence="11 12">
    <name type="scientific">Calditerrivibrio nitroreducens (strain DSM 19672 / NBRC 101217 / Yu37-1)</name>
    <dbReference type="NCBI Taxonomy" id="768670"/>
    <lineage>
        <taxon>Bacteria</taxon>
        <taxon>Pseudomonadati</taxon>
        <taxon>Deferribacterota</taxon>
        <taxon>Deferribacteres</taxon>
        <taxon>Deferribacterales</taxon>
        <taxon>Calditerrivibrionaceae</taxon>
    </lineage>
</organism>
<dbReference type="eggNOG" id="COG1519">
    <property type="taxonomic scope" value="Bacteria"/>
</dbReference>
<dbReference type="PANTHER" id="PTHR42755">
    <property type="entry name" value="3-DEOXY-MANNO-OCTULOSONATE CYTIDYLYLTRANSFERASE"/>
    <property type="match status" value="1"/>
</dbReference>
<proteinExistence type="inferred from homology"/>
<feature type="active site" description="Proton acceptor" evidence="7">
    <location>
        <position position="63"/>
    </location>
</feature>
<dbReference type="CAZy" id="GT30">
    <property type="family name" value="Glycosyltransferase Family 30"/>
</dbReference>
<dbReference type="OrthoDB" id="9789797at2"/>
<accession>E4TI68</accession>
<feature type="site" description="Transition state stabilizer" evidence="8">
    <location>
        <position position="133"/>
    </location>
</feature>
<keyword evidence="9" id="KW-1003">Cell membrane</keyword>
<evidence type="ECO:0000256" key="8">
    <source>
        <dbReference type="PIRSR" id="PIRSR639901-2"/>
    </source>
</evidence>
<evidence type="ECO:0000256" key="2">
    <source>
        <dbReference type="ARBA" id="ARBA00012621"/>
    </source>
</evidence>
<feature type="domain" description="3-deoxy-D-manno-octulosonic-acid transferase N-terminal" evidence="10">
    <location>
        <begin position="36"/>
        <end position="214"/>
    </location>
</feature>
<dbReference type="EC" id="2.4.99.12" evidence="2 9"/>
<dbReference type="Gene3D" id="3.40.50.11720">
    <property type="entry name" value="3-Deoxy-D-manno-octulosonic-acid transferase, N-terminal domain"/>
    <property type="match status" value="1"/>
</dbReference>
<evidence type="ECO:0000256" key="7">
    <source>
        <dbReference type="PIRSR" id="PIRSR639901-1"/>
    </source>
</evidence>
<dbReference type="EMBL" id="CP002347">
    <property type="protein sequence ID" value="ADR18984.1"/>
    <property type="molecule type" value="Genomic_DNA"/>
</dbReference>
<keyword evidence="9" id="KW-0812">Transmembrane</keyword>
<dbReference type="UniPathway" id="UPA00958"/>
<dbReference type="GO" id="GO:0009244">
    <property type="term" value="P:lipopolysaccharide core region biosynthetic process"/>
    <property type="evidence" value="ECO:0007669"/>
    <property type="project" value="UniProtKB-UniRule"/>
</dbReference>
<evidence type="ECO:0000259" key="10">
    <source>
        <dbReference type="Pfam" id="PF04413"/>
    </source>
</evidence>
<dbReference type="InterPro" id="IPR007507">
    <property type="entry name" value="Glycos_transf_N"/>
</dbReference>
<comment type="function">
    <text evidence="9">Involved in lipopolysaccharide (LPS) biosynthesis. Catalyzes the transfer of 3-deoxy-D-manno-octulosonate (Kdo) residue(s) from CMP-Kdo to lipid IV(A), the tetraacyldisaccharide-1,4'-bisphosphate precursor of lipid A.</text>
</comment>
<dbReference type="GO" id="GO:0043842">
    <property type="term" value="F:Kdo transferase activity"/>
    <property type="evidence" value="ECO:0007669"/>
    <property type="project" value="UniProtKB-EC"/>
</dbReference>
<dbReference type="Gene3D" id="3.40.50.2000">
    <property type="entry name" value="Glycogen Phosphorylase B"/>
    <property type="match status" value="1"/>
</dbReference>
<dbReference type="HOGENOM" id="CLU_036146_2_0_0"/>
<evidence type="ECO:0000256" key="1">
    <source>
        <dbReference type="ARBA" id="ARBA00004713"/>
    </source>
</evidence>
<dbReference type="RefSeq" id="WP_013451196.1">
    <property type="nucleotide sequence ID" value="NC_014758.1"/>
</dbReference>
<dbReference type="GO" id="GO:0009245">
    <property type="term" value="P:lipid A biosynthetic process"/>
    <property type="evidence" value="ECO:0007669"/>
    <property type="project" value="TreeGrafter"/>
</dbReference>
<gene>
    <name evidence="11" type="ordered locus">Calni_1073</name>
</gene>
<dbReference type="SUPFAM" id="SSF53756">
    <property type="entry name" value="UDP-Glycosyltransferase/glycogen phosphorylase"/>
    <property type="match status" value="1"/>
</dbReference>
<evidence type="ECO:0000256" key="3">
    <source>
        <dbReference type="ARBA" id="ARBA00019077"/>
    </source>
</evidence>
<keyword evidence="9" id="KW-0472">Membrane</keyword>
<dbReference type="FunFam" id="3.40.50.11720:FF:000001">
    <property type="entry name" value="3-deoxy-D-manno-octulosonic acid transferase"/>
    <property type="match status" value="1"/>
</dbReference>
<keyword evidence="12" id="KW-1185">Reference proteome</keyword>
<evidence type="ECO:0000256" key="6">
    <source>
        <dbReference type="ARBA" id="ARBA00049183"/>
    </source>
</evidence>
<dbReference type="NCBIfam" id="NF004388">
    <property type="entry name" value="PRK05749.1-4"/>
    <property type="match status" value="1"/>
</dbReference>
<dbReference type="STRING" id="768670.Calni_1073"/>
<comment type="catalytic activity">
    <reaction evidence="6 9">
        <text>lipid IVA (E. coli) + CMP-3-deoxy-beta-D-manno-octulosonate = alpha-Kdo-(2-&gt;6)-lipid IVA (E. coli) + CMP + H(+)</text>
        <dbReference type="Rhea" id="RHEA:28066"/>
        <dbReference type="ChEBI" id="CHEBI:15378"/>
        <dbReference type="ChEBI" id="CHEBI:58603"/>
        <dbReference type="ChEBI" id="CHEBI:60364"/>
        <dbReference type="ChEBI" id="CHEBI:60377"/>
        <dbReference type="ChEBI" id="CHEBI:85987"/>
        <dbReference type="EC" id="2.4.99.12"/>
    </reaction>
</comment>
<dbReference type="AlphaFoldDB" id="E4TI68"/>
<keyword evidence="4 9" id="KW-0808">Transferase</keyword>
<feature type="transmembrane region" description="Helical" evidence="9">
    <location>
        <begin position="6"/>
        <end position="26"/>
    </location>
</feature>
<keyword evidence="9" id="KW-1133">Transmembrane helix</keyword>
<sequence precursor="true">MINIFLFMYNMIFVAILPFLLLSLIFKGFKNKEYLKRWNERVGLVKRLPNKKRIWIHALSLGEVNAATPLIRRLQSSYSDYDILVTTTTPTGSAQVKKNFSESIEHFYLPYDFAPFINIFLKNTKPSIGIIIETEIWPNLINISYKHGIKLFLVNGRLSEKSMKRYLIVKPIFLDLLNRFTMIFVRDHADAFRFKQLGVSEEKIEVTGNIKFDMEIDKGIYEKSAKLKDKLSGKFVWTCGSTHEGEEEIILKIFSKLRDEFKNLFLIIAPRDPLRSKEISNIADRYKLKSIFRTAWDPNNHLQFDLLIVDTLGELLLFYSLSHLSFIGGSLVPKGGHNPLEPISLGVPTISGKFVYNFSELYKVLYKEEIVQLVNNSDELYSVVKSIISNPDKRALMAENGINYMKKNKGAIDIIIKKLKT</sequence>
<dbReference type="Pfam" id="PF04413">
    <property type="entry name" value="Glycos_transf_N"/>
    <property type="match status" value="1"/>
</dbReference>
<evidence type="ECO:0000256" key="5">
    <source>
        <dbReference type="ARBA" id="ARBA00031445"/>
    </source>
</evidence>
<dbReference type="InterPro" id="IPR038107">
    <property type="entry name" value="Glycos_transf_N_sf"/>
</dbReference>
<dbReference type="GO" id="GO:0005886">
    <property type="term" value="C:plasma membrane"/>
    <property type="evidence" value="ECO:0007669"/>
    <property type="project" value="UniProtKB-SubCell"/>
</dbReference>
<comment type="pathway">
    <text evidence="1 9">Bacterial outer membrane biogenesis; LPS core biosynthesis.</text>
</comment>
<feature type="site" description="Transition state stabilizer" evidence="8">
    <location>
        <position position="211"/>
    </location>
</feature>